<dbReference type="InterPro" id="IPR036388">
    <property type="entry name" value="WH-like_DNA-bd_sf"/>
</dbReference>
<dbReference type="SUPFAM" id="SSF46785">
    <property type="entry name" value="Winged helix' DNA-binding domain"/>
    <property type="match status" value="1"/>
</dbReference>
<name>A0ABP6L1P2_9ACTN</name>
<organism evidence="6 7">
    <name type="scientific">Streptomyces glomeratus</name>
    <dbReference type="NCBI Taxonomy" id="284452"/>
    <lineage>
        <taxon>Bacteria</taxon>
        <taxon>Bacillati</taxon>
        <taxon>Actinomycetota</taxon>
        <taxon>Actinomycetes</taxon>
        <taxon>Kitasatosporales</taxon>
        <taxon>Streptomycetaceae</taxon>
        <taxon>Streptomyces</taxon>
    </lineage>
</organism>
<dbReference type="GO" id="GO:0008168">
    <property type="term" value="F:methyltransferase activity"/>
    <property type="evidence" value="ECO:0007669"/>
    <property type="project" value="UniProtKB-KW"/>
</dbReference>
<dbReference type="SUPFAM" id="SSF53335">
    <property type="entry name" value="S-adenosyl-L-methionine-dependent methyltransferases"/>
    <property type="match status" value="1"/>
</dbReference>
<evidence type="ECO:0000259" key="5">
    <source>
        <dbReference type="Pfam" id="PF08100"/>
    </source>
</evidence>
<evidence type="ECO:0000313" key="6">
    <source>
        <dbReference type="EMBL" id="GAA3029876.1"/>
    </source>
</evidence>
<keyword evidence="7" id="KW-1185">Reference proteome</keyword>
<dbReference type="Gene3D" id="1.10.10.10">
    <property type="entry name" value="Winged helix-like DNA-binding domain superfamily/Winged helix DNA-binding domain"/>
    <property type="match status" value="1"/>
</dbReference>
<dbReference type="Gene3D" id="3.40.50.150">
    <property type="entry name" value="Vaccinia Virus protein VP39"/>
    <property type="match status" value="1"/>
</dbReference>
<sequence>MSVAPMTGGPPDPETLPAPVRLVLLTNGRRVSEVLYVLAELRIADHLADGPLEVERLAEKTGTHADSLYRVLRCASAFGVVSEEPGRRFAETDLTVGLRSDIPFSVRDLVLYNSAESVRLPYGDILHTVRTGEPSFEHVFGQGFFEYLAGHPEAGGLFDRAMTQMSRSTTHLFLSQYDFTRFASIADIGGGRGYFLGAVLQNVPGARGLLFDQPSVVAGAHEHLAEAGVADRVEVVAGDFFGPLPAGCDAYLLKQVLHDWGAEDAVRILRGVRAAIGDRPEARLIVLDHVLAPPNQWDQGKFLDLDMMLRFGGRERTLPEWRELLAASGFDLVNEPVQGRWTVLECRPVP</sequence>
<dbReference type="Gene3D" id="1.10.287.1350">
    <property type="match status" value="1"/>
</dbReference>
<dbReference type="InterPro" id="IPR016461">
    <property type="entry name" value="COMT-like"/>
</dbReference>
<dbReference type="Proteomes" id="UP001501532">
    <property type="component" value="Unassembled WGS sequence"/>
</dbReference>
<dbReference type="EMBL" id="BAAAUF010000008">
    <property type="protein sequence ID" value="GAA3029876.1"/>
    <property type="molecule type" value="Genomic_DNA"/>
</dbReference>
<dbReference type="InterPro" id="IPR036390">
    <property type="entry name" value="WH_DNA-bd_sf"/>
</dbReference>
<evidence type="ECO:0000256" key="2">
    <source>
        <dbReference type="ARBA" id="ARBA00022679"/>
    </source>
</evidence>
<dbReference type="InterPro" id="IPR001077">
    <property type="entry name" value="COMT_C"/>
</dbReference>
<evidence type="ECO:0000256" key="3">
    <source>
        <dbReference type="ARBA" id="ARBA00022691"/>
    </source>
</evidence>
<dbReference type="Pfam" id="PF00891">
    <property type="entry name" value="Methyltransf_2"/>
    <property type="match status" value="1"/>
</dbReference>
<dbReference type="CDD" id="cd02440">
    <property type="entry name" value="AdoMet_MTases"/>
    <property type="match status" value="1"/>
</dbReference>
<accession>A0ABP6L1P2</accession>
<dbReference type="PROSITE" id="PS51683">
    <property type="entry name" value="SAM_OMT_II"/>
    <property type="match status" value="1"/>
</dbReference>
<keyword evidence="3" id="KW-0949">S-adenosyl-L-methionine</keyword>
<dbReference type="PANTHER" id="PTHR43712">
    <property type="entry name" value="PUTATIVE (AFU_ORTHOLOGUE AFUA_4G14580)-RELATED"/>
    <property type="match status" value="1"/>
</dbReference>
<feature type="domain" description="O-methyltransferase dimerisation" evidence="5">
    <location>
        <begin position="25"/>
        <end position="94"/>
    </location>
</feature>
<keyword evidence="1 6" id="KW-0489">Methyltransferase</keyword>
<dbReference type="PANTHER" id="PTHR43712:SF2">
    <property type="entry name" value="O-METHYLTRANSFERASE CICE"/>
    <property type="match status" value="1"/>
</dbReference>
<dbReference type="InterPro" id="IPR029063">
    <property type="entry name" value="SAM-dependent_MTases_sf"/>
</dbReference>
<dbReference type="GO" id="GO:0032259">
    <property type="term" value="P:methylation"/>
    <property type="evidence" value="ECO:0007669"/>
    <property type="project" value="UniProtKB-KW"/>
</dbReference>
<protein>
    <submittedName>
        <fullName evidence="6">Methyltransferase</fullName>
    </submittedName>
</protein>
<evidence type="ECO:0000313" key="7">
    <source>
        <dbReference type="Proteomes" id="UP001501532"/>
    </source>
</evidence>
<dbReference type="Pfam" id="PF08100">
    <property type="entry name" value="Dimerisation"/>
    <property type="match status" value="1"/>
</dbReference>
<proteinExistence type="predicted"/>
<dbReference type="InterPro" id="IPR012967">
    <property type="entry name" value="COMT_dimerisation"/>
</dbReference>
<gene>
    <name evidence="6" type="ORF">GCM10010448_09840</name>
</gene>
<comment type="caution">
    <text evidence="6">The sequence shown here is derived from an EMBL/GenBank/DDBJ whole genome shotgun (WGS) entry which is preliminary data.</text>
</comment>
<evidence type="ECO:0000256" key="1">
    <source>
        <dbReference type="ARBA" id="ARBA00022603"/>
    </source>
</evidence>
<reference evidence="7" key="1">
    <citation type="journal article" date="2019" name="Int. J. Syst. Evol. Microbiol.">
        <title>The Global Catalogue of Microorganisms (GCM) 10K type strain sequencing project: providing services to taxonomists for standard genome sequencing and annotation.</title>
        <authorList>
            <consortium name="The Broad Institute Genomics Platform"/>
            <consortium name="The Broad Institute Genome Sequencing Center for Infectious Disease"/>
            <person name="Wu L."/>
            <person name="Ma J."/>
        </authorList>
    </citation>
    <scope>NUCLEOTIDE SEQUENCE [LARGE SCALE GENOMIC DNA]</scope>
    <source>
        <strain evidence="7">JCM 9091</strain>
    </source>
</reference>
<feature type="domain" description="O-methyltransferase C-terminal" evidence="4">
    <location>
        <begin position="124"/>
        <end position="330"/>
    </location>
</feature>
<dbReference type="RefSeq" id="WP_234516417.1">
    <property type="nucleotide sequence ID" value="NZ_BAAAUF010000008.1"/>
</dbReference>
<keyword evidence="2" id="KW-0808">Transferase</keyword>
<evidence type="ECO:0000259" key="4">
    <source>
        <dbReference type="Pfam" id="PF00891"/>
    </source>
</evidence>